<dbReference type="Pfam" id="PF11648">
    <property type="entry name" value="RIG-I_C-RD"/>
    <property type="match status" value="1"/>
</dbReference>
<dbReference type="SMART" id="SM00487">
    <property type="entry name" value="DEXDc"/>
    <property type="match status" value="1"/>
</dbReference>
<dbReference type="PROSITE" id="PS51194">
    <property type="entry name" value="HELICASE_CTER"/>
    <property type="match status" value="1"/>
</dbReference>
<dbReference type="Gene3D" id="1.20.1320.30">
    <property type="match status" value="1"/>
</dbReference>
<dbReference type="OrthoDB" id="416741at2759"/>
<keyword evidence="13" id="KW-0694">RNA-binding</keyword>
<evidence type="ECO:0000256" key="10">
    <source>
        <dbReference type="ARBA" id="ARBA00022833"/>
    </source>
</evidence>
<evidence type="ECO:0000256" key="7">
    <source>
        <dbReference type="ARBA" id="ARBA00022741"/>
    </source>
</evidence>
<dbReference type="STRING" id="400727.A0A2T7NM90"/>
<evidence type="ECO:0000256" key="8">
    <source>
        <dbReference type="ARBA" id="ARBA00022801"/>
    </source>
</evidence>
<dbReference type="InterPro" id="IPR027417">
    <property type="entry name" value="P-loop_NTPase"/>
</dbReference>
<dbReference type="GO" id="GO:0046872">
    <property type="term" value="F:metal ion binding"/>
    <property type="evidence" value="ECO:0007669"/>
    <property type="project" value="UniProtKB-KW"/>
</dbReference>
<protein>
    <recommendedName>
        <fullName evidence="3">RNA helicase</fullName>
        <ecNumber evidence="3">3.6.4.13</ecNumber>
    </recommendedName>
</protein>
<evidence type="ECO:0000256" key="2">
    <source>
        <dbReference type="ARBA" id="ARBA00006866"/>
    </source>
</evidence>
<proteinExistence type="inferred from homology"/>
<evidence type="ECO:0000256" key="9">
    <source>
        <dbReference type="ARBA" id="ARBA00022806"/>
    </source>
</evidence>
<comment type="caution">
    <text evidence="20">The sequence shown here is derived from an EMBL/GenBank/DDBJ whole genome shotgun (WGS) entry which is preliminary data.</text>
</comment>
<dbReference type="PROSITE" id="PS51192">
    <property type="entry name" value="HELICASE_ATP_BIND_1"/>
    <property type="match status" value="1"/>
</dbReference>
<keyword evidence="12" id="KW-0391">Immunity</keyword>
<comment type="similarity">
    <text evidence="2">Belongs to the helicase family. RLR subfamily.</text>
</comment>
<feature type="compositionally biased region" description="Acidic residues" evidence="16">
    <location>
        <begin position="1167"/>
        <end position="1178"/>
    </location>
</feature>
<evidence type="ECO:0000256" key="1">
    <source>
        <dbReference type="ARBA" id="ARBA00004496"/>
    </source>
</evidence>
<dbReference type="GO" id="GO:0045087">
    <property type="term" value="P:innate immune response"/>
    <property type="evidence" value="ECO:0007669"/>
    <property type="project" value="UniProtKB-KW"/>
</dbReference>
<dbReference type="InterPro" id="IPR014001">
    <property type="entry name" value="Helicase_ATP-bd"/>
</dbReference>
<dbReference type="GO" id="GO:0003723">
    <property type="term" value="F:RNA binding"/>
    <property type="evidence" value="ECO:0007669"/>
    <property type="project" value="UniProtKB-KW"/>
</dbReference>
<evidence type="ECO:0000256" key="6">
    <source>
        <dbReference type="ARBA" id="ARBA00022723"/>
    </source>
</evidence>
<evidence type="ECO:0000256" key="13">
    <source>
        <dbReference type="ARBA" id="ARBA00022884"/>
    </source>
</evidence>
<dbReference type="Pfam" id="PF18119">
    <property type="entry name" value="RIG-I_C"/>
    <property type="match status" value="1"/>
</dbReference>
<evidence type="ECO:0000313" key="20">
    <source>
        <dbReference type="EMBL" id="PVD22290.1"/>
    </source>
</evidence>
<keyword evidence="14" id="KW-0051">Antiviral defense</keyword>
<dbReference type="GO" id="GO:0003677">
    <property type="term" value="F:DNA binding"/>
    <property type="evidence" value="ECO:0007669"/>
    <property type="project" value="InterPro"/>
</dbReference>
<dbReference type="Proteomes" id="UP000245119">
    <property type="component" value="Linkage Group LG11"/>
</dbReference>
<dbReference type="EC" id="3.6.4.13" evidence="3"/>
<dbReference type="GO" id="GO:0051607">
    <property type="term" value="P:defense response to virus"/>
    <property type="evidence" value="ECO:0007669"/>
    <property type="project" value="UniProtKB-KW"/>
</dbReference>
<dbReference type="PANTHER" id="PTHR14074:SF16">
    <property type="entry name" value="ANTIVIRAL INNATE IMMUNE RESPONSE RECEPTOR RIG-I"/>
    <property type="match status" value="1"/>
</dbReference>
<comment type="catalytic activity">
    <reaction evidence="15">
        <text>ATP + H2O = ADP + phosphate + H(+)</text>
        <dbReference type="Rhea" id="RHEA:13065"/>
        <dbReference type="ChEBI" id="CHEBI:15377"/>
        <dbReference type="ChEBI" id="CHEBI:15378"/>
        <dbReference type="ChEBI" id="CHEBI:30616"/>
        <dbReference type="ChEBI" id="CHEBI:43474"/>
        <dbReference type="ChEBI" id="CHEBI:456216"/>
        <dbReference type="EC" id="3.6.4.13"/>
    </reaction>
    <physiologicalReaction direction="left-to-right" evidence="15">
        <dbReference type="Rhea" id="RHEA:13066"/>
    </physiologicalReaction>
</comment>
<dbReference type="GO" id="GO:0003724">
    <property type="term" value="F:RNA helicase activity"/>
    <property type="evidence" value="ECO:0007669"/>
    <property type="project" value="UniProtKB-EC"/>
</dbReference>
<feature type="domain" description="Helicase C-terminal" evidence="18">
    <location>
        <begin position="799"/>
        <end position="955"/>
    </location>
</feature>
<dbReference type="AlphaFoldDB" id="A0A2T7NM90"/>
<keyword evidence="11" id="KW-0067">ATP-binding</keyword>
<dbReference type="Gene3D" id="3.40.50.300">
    <property type="entry name" value="P-loop containing nucleotide triphosphate hydrolases"/>
    <property type="match status" value="2"/>
</dbReference>
<feature type="domain" description="RLR CTR" evidence="19">
    <location>
        <begin position="987"/>
        <end position="1118"/>
    </location>
</feature>
<keyword evidence="4" id="KW-0963">Cytoplasm</keyword>
<evidence type="ECO:0000256" key="12">
    <source>
        <dbReference type="ARBA" id="ARBA00022859"/>
    </source>
</evidence>
<evidence type="ECO:0000256" key="3">
    <source>
        <dbReference type="ARBA" id="ARBA00012552"/>
    </source>
</evidence>
<gene>
    <name evidence="20" type="ORF">C0Q70_18099</name>
</gene>
<dbReference type="PANTHER" id="PTHR14074">
    <property type="entry name" value="HELICASE WITH DEATH DOMAIN-RELATED"/>
    <property type="match status" value="1"/>
</dbReference>
<keyword evidence="5" id="KW-0399">Innate immunity</keyword>
<sequence length="1214" mass="137369">MAEGDVTVLPWDHLECQSDHERSPSGPLTCDNCLRTAIQFLKPHLVRFGFSAVEVMALMTTQTKELDMDKRLAIVRKDKDGKDSSAALLIDYLLSMSPAVINIFMRSLHIRPPVDVHDTIVVTCVCLSAHRSIIHHVANLLAKGHSLQNFLSVVQPNSADDSATVSAGPSGVAAQALTNQGTSSDTLARAIHLFASLYFQLARGLRECLQEYRDTNAHLAWWKAVAATLGALPGARCHMQSPEITAKLFEDALAILRHDPYMEQTDNNQAGSDDTTSLNIENNGSVFSSNMSVISSSTDEWNNLAKGDLLQGMPPRDLADLMQLSEGSITLRPYQEELLESARRGRNVLIWLDTGAGKTYIVLKYAEEHLKGDEKRRMVFVVPKVRLAQQQFARFQRYLPSCNPHLRCGPTNSRKKPMLSFLIERYGVRIFVVTAQCLVEALDRKEVTLNQFSLMVLDECHHTRGGHPFKQLMNQYMELKFGSPVGSVTLPQIIGLTASPGIGRLRGGKPEQAVQHLHSLTASLDIEEICSVRRNVQDLEQHVARPKHDSRILQTIDSSKAERFKKSLVPPSIDSKEGYSEWLNSCDKQFLYVQEPSVRYTILTCVDTLKIYLQALILHEECQAIDALSFLKEETERMRSSSAERANVDMELVALFDANLPLLEAAAKESENPKLKVLEEFILSGIKSSSQDTEQKRLELSFLNSRSLDSQQLEEHHIGEQVMGFLELNNLSSKQIVDENMEEMCEDDDNIDAMSVRTMTVENDHPQSARMQILDDVHDDDNDDAMSSLVDDIDSASVMECPPGSECEEEVRGMIFVRTLELTRLIPRWINRHPKLRWLNPGRITGATASASQGGMTKKEVAEVMEDFNRGVHKMLVCTSAAEEGLDFRACNLVIRYDYESSLVSMIQTRGRARQKDALYGVLVNPQKDSMGKEQQNINSELLMREAVASFQDLVGKNREDHLDTMARTQFQNYQKRWKKDMSEARSLREKLPDALYQLLCRRCCAFACNSSDVKRLKSTNHVVIGPSFRQRYSKVNSNVEKKKQYDKDLPKTGNLVCHRCGEPWGIIVKCISENLEFPIIKIDRFCIENEEKDRFLVKKWSKAFPVPELGDEDRKKHRMSLPPEACLLPVKDDNALNVNLVNFNAEGIEFLKNKVDFPMETKDSNDFEDSDLEDAFDPLDRSDFFDEENDSENEDCFPDMENYDEDEDEDDYI</sequence>
<dbReference type="SUPFAM" id="SSF52540">
    <property type="entry name" value="P-loop containing nucleoside triphosphate hydrolases"/>
    <property type="match status" value="1"/>
</dbReference>
<evidence type="ECO:0000256" key="11">
    <source>
        <dbReference type="ARBA" id="ARBA00022840"/>
    </source>
</evidence>
<evidence type="ECO:0000256" key="4">
    <source>
        <dbReference type="ARBA" id="ARBA00022490"/>
    </source>
</evidence>
<dbReference type="GO" id="GO:0016787">
    <property type="term" value="F:hydrolase activity"/>
    <property type="evidence" value="ECO:0007669"/>
    <property type="project" value="UniProtKB-KW"/>
</dbReference>
<dbReference type="Gene3D" id="2.170.150.30">
    <property type="entry name" value="RIG-I-like receptor, C-terminal regulatory domain"/>
    <property type="match status" value="1"/>
</dbReference>
<dbReference type="Pfam" id="PF04851">
    <property type="entry name" value="ResIII"/>
    <property type="match status" value="1"/>
</dbReference>
<keyword evidence="10" id="KW-0862">Zinc</keyword>
<accession>A0A2T7NM90</accession>
<keyword evidence="6" id="KW-0479">Metal-binding</keyword>
<dbReference type="Pfam" id="PF00271">
    <property type="entry name" value="Helicase_C"/>
    <property type="match status" value="1"/>
</dbReference>
<keyword evidence="8" id="KW-0378">Hydrolase</keyword>
<dbReference type="InterPro" id="IPR001650">
    <property type="entry name" value="Helicase_C-like"/>
</dbReference>
<dbReference type="InterPro" id="IPR021673">
    <property type="entry name" value="RLR_CTR"/>
</dbReference>
<feature type="region of interest" description="Disordered" evidence="16">
    <location>
        <begin position="1163"/>
        <end position="1214"/>
    </location>
</feature>
<keyword evidence="7" id="KW-0547">Nucleotide-binding</keyword>
<dbReference type="EMBL" id="PZQS01000011">
    <property type="protein sequence ID" value="PVD22290.1"/>
    <property type="molecule type" value="Genomic_DNA"/>
</dbReference>
<dbReference type="GO" id="GO:0005737">
    <property type="term" value="C:cytoplasm"/>
    <property type="evidence" value="ECO:0007669"/>
    <property type="project" value="UniProtKB-SubCell"/>
</dbReference>
<name>A0A2T7NM90_POMCA</name>
<dbReference type="SMART" id="SM00490">
    <property type="entry name" value="HELICc"/>
    <property type="match status" value="1"/>
</dbReference>
<evidence type="ECO:0000259" key="17">
    <source>
        <dbReference type="PROSITE" id="PS51192"/>
    </source>
</evidence>
<dbReference type="InterPro" id="IPR006935">
    <property type="entry name" value="Helicase/UvrB_N"/>
</dbReference>
<evidence type="ECO:0000256" key="15">
    <source>
        <dbReference type="ARBA" id="ARBA00049390"/>
    </source>
</evidence>
<evidence type="ECO:0000256" key="16">
    <source>
        <dbReference type="SAM" id="MobiDB-lite"/>
    </source>
</evidence>
<dbReference type="InterPro" id="IPR038557">
    <property type="entry name" value="RLR_C_sf"/>
</dbReference>
<dbReference type="GO" id="GO:0005524">
    <property type="term" value="F:ATP binding"/>
    <property type="evidence" value="ECO:0007669"/>
    <property type="project" value="UniProtKB-KW"/>
</dbReference>
<keyword evidence="9" id="KW-0347">Helicase</keyword>
<evidence type="ECO:0000313" key="21">
    <source>
        <dbReference type="Proteomes" id="UP000245119"/>
    </source>
</evidence>
<feature type="domain" description="Helicase ATP-binding" evidence="17">
    <location>
        <begin position="339"/>
        <end position="518"/>
    </location>
</feature>
<reference evidence="20 21" key="1">
    <citation type="submission" date="2018-04" db="EMBL/GenBank/DDBJ databases">
        <title>The genome of golden apple snail Pomacea canaliculata provides insight into stress tolerance and invasive adaptation.</title>
        <authorList>
            <person name="Liu C."/>
            <person name="Liu B."/>
            <person name="Ren Y."/>
            <person name="Zhang Y."/>
            <person name="Wang H."/>
            <person name="Li S."/>
            <person name="Jiang F."/>
            <person name="Yin L."/>
            <person name="Zhang G."/>
            <person name="Qian W."/>
            <person name="Fan W."/>
        </authorList>
    </citation>
    <scope>NUCLEOTIDE SEQUENCE [LARGE SCALE GENOMIC DNA]</scope>
    <source>
        <strain evidence="20">SZHN2017</strain>
        <tissue evidence="20">Muscle</tissue>
    </source>
</reference>
<dbReference type="InterPro" id="IPR051363">
    <property type="entry name" value="RLR_Helicase"/>
</dbReference>
<evidence type="ECO:0000259" key="19">
    <source>
        <dbReference type="PROSITE" id="PS51789"/>
    </source>
</evidence>
<organism evidence="20 21">
    <name type="scientific">Pomacea canaliculata</name>
    <name type="common">Golden apple snail</name>
    <dbReference type="NCBI Taxonomy" id="400727"/>
    <lineage>
        <taxon>Eukaryota</taxon>
        <taxon>Metazoa</taxon>
        <taxon>Spiralia</taxon>
        <taxon>Lophotrochozoa</taxon>
        <taxon>Mollusca</taxon>
        <taxon>Gastropoda</taxon>
        <taxon>Caenogastropoda</taxon>
        <taxon>Architaenioglossa</taxon>
        <taxon>Ampullarioidea</taxon>
        <taxon>Ampullariidae</taxon>
        <taxon>Pomacea</taxon>
    </lineage>
</organism>
<comment type="subcellular location">
    <subcellularLocation>
        <location evidence="1">Cytoplasm</location>
    </subcellularLocation>
</comment>
<keyword evidence="21" id="KW-1185">Reference proteome</keyword>
<dbReference type="PROSITE" id="PS51789">
    <property type="entry name" value="RLR_CTR"/>
    <property type="match status" value="1"/>
</dbReference>
<evidence type="ECO:0000256" key="5">
    <source>
        <dbReference type="ARBA" id="ARBA00022588"/>
    </source>
</evidence>
<dbReference type="InterPro" id="IPR041204">
    <property type="entry name" value="RIG-I-like_C"/>
</dbReference>
<feature type="compositionally biased region" description="Acidic residues" evidence="16">
    <location>
        <begin position="1186"/>
        <end position="1214"/>
    </location>
</feature>
<evidence type="ECO:0000256" key="14">
    <source>
        <dbReference type="ARBA" id="ARBA00023118"/>
    </source>
</evidence>
<evidence type="ECO:0000259" key="18">
    <source>
        <dbReference type="PROSITE" id="PS51194"/>
    </source>
</evidence>